<feature type="coiled-coil region" evidence="1">
    <location>
        <begin position="33"/>
        <end position="60"/>
    </location>
</feature>
<organism evidence="3 4">
    <name type="scientific">Ornithinibacter aureus</name>
    <dbReference type="NCBI Taxonomy" id="622664"/>
    <lineage>
        <taxon>Bacteria</taxon>
        <taxon>Bacillati</taxon>
        <taxon>Actinomycetota</taxon>
        <taxon>Actinomycetes</taxon>
        <taxon>Micrococcales</taxon>
        <taxon>Intrasporangiaceae</taxon>
        <taxon>Ornithinibacter</taxon>
    </lineage>
</organism>
<evidence type="ECO:0000256" key="2">
    <source>
        <dbReference type="SAM" id="MobiDB-lite"/>
    </source>
</evidence>
<dbReference type="Proteomes" id="UP001500390">
    <property type="component" value="Unassembled WGS sequence"/>
</dbReference>
<accession>A0ABP8JAU5</accession>
<protein>
    <submittedName>
        <fullName evidence="3">Uncharacterized protein</fullName>
    </submittedName>
</protein>
<gene>
    <name evidence="3" type="ORF">GCM10023153_02560</name>
</gene>
<evidence type="ECO:0000313" key="3">
    <source>
        <dbReference type="EMBL" id="GAA4387839.1"/>
    </source>
</evidence>
<dbReference type="RefSeq" id="WP_159899263.1">
    <property type="nucleotide sequence ID" value="NZ_BAABFX010000009.1"/>
</dbReference>
<evidence type="ECO:0000313" key="4">
    <source>
        <dbReference type="Proteomes" id="UP001500390"/>
    </source>
</evidence>
<keyword evidence="4" id="KW-1185">Reference proteome</keyword>
<dbReference type="EMBL" id="BAABFX010000009">
    <property type="protein sequence ID" value="GAA4387839.1"/>
    <property type="molecule type" value="Genomic_DNA"/>
</dbReference>
<sequence>MLPWWGWFLVWTVLLAASAALIGQRAWRVWGSVKGVSREAARASALVAELEARADELRDLEPAPPAVTQSPLRMREEYRAGKAATRAARRARRAERLPPWARVD</sequence>
<keyword evidence="1" id="KW-0175">Coiled coil</keyword>
<proteinExistence type="predicted"/>
<comment type="caution">
    <text evidence="3">The sequence shown here is derived from an EMBL/GenBank/DDBJ whole genome shotgun (WGS) entry which is preliminary data.</text>
</comment>
<evidence type="ECO:0000256" key="1">
    <source>
        <dbReference type="SAM" id="Coils"/>
    </source>
</evidence>
<feature type="region of interest" description="Disordered" evidence="2">
    <location>
        <begin position="83"/>
        <end position="104"/>
    </location>
</feature>
<name>A0ABP8JAU5_9MICO</name>
<reference evidence="4" key="1">
    <citation type="journal article" date="2019" name="Int. J. Syst. Evol. Microbiol.">
        <title>The Global Catalogue of Microorganisms (GCM) 10K type strain sequencing project: providing services to taxonomists for standard genome sequencing and annotation.</title>
        <authorList>
            <consortium name="The Broad Institute Genomics Platform"/>
            <consortium name="The Broad Institute Genome Sequencing Center for Infectious Disease"/>
            <person name="Wu L."/>
            <person name="Ma J."/>
        </authorList>
    </citation>
    <scope>NUCLEOTIDE SEQUENCE [LARGE SCALE GENOMIC DNA]</scope>
    <source>
        <strain evidence="4">JCM 17738</strain>
    </source>
</reference>